<name>A0A395JEH7_9GAMM</name>
<evidence type="ECO:0008006" key="4">
    <source>
        <dbReference type="Google" id="ProtNLM"/>
    </source>
</evidence>
<evidence type="ECO:0000313" key="2">
    <source>
        <dbReference type="EMBL" id="RBP47003.1"/>
    </source>
</evidence>
<sequence length="129" mass="14308">MKSVIKLLACLILLSGTSAFACDGDEIPYSAEIIPRESYETKNDFDTFLIKLPYIDKGSKLSSIFYFNGAASIPIQFSEQDESNKVSAYFYSTIAHMTKAKFEARYHALPAKDGSLALCVKTQVIKFGI</sequence>
<dbReference type="EMBL" id="QNRT01000015">
    <property type="protein sequence ID" value="RBP47003.1"/>
    <property type="molecule type" value="Genomic_DNA"/>
</dbReference>
<proteinExistence type="predicted"/>
<accession>A0A395JEH7</accession>
<protein>
    <recommendedName>
        <fullName evidence="4">Lipoprotein</fullName>
    </recommendedName>
</protein>
<evidence type="ECO:0000256" key="1">
    <source>
        <dbReference type="SAM" id="SignalP"/>
    </source>
</evidence>
<dbReference type="AlphaFoldDB" id="A0A395JEH7"/>
<gene>
    <name evidence="2" type="ORF">DFR28_1156</name>
</gene>
<comment type="caution">
    <text evidence="2">The sequence shown here is derived from an EMBL/GenBank/DDBJ whole genome shotgun (WGS) entry which is preliminary data.</text>
</comment>
<keyword evidence="1" id="KW-0732">Signal</keyword>
<evidence type="ECO:0000313" key="3">
    <source>
        <dbReference type="Proteomes" id="UP000253083"/>
    </source>
</evidence>
<dbReference type="PROSITE" id="PS51257">
    <property type="entry name" value="PROKAR_LIPOPROTEIN"/>
    <property type="match status" value="1"/>
</dbReference>
<feature type="signal peptide" evidence="1">
    <location>
        <begin position="1"/>
        <end position="21"/>
    </location>
</feature>
<reference evidence="2 3" key="1">
    <citation type="submission" date="2018-06" db="EMBL/GenBank/DDBJ databases">
        <title>Genomic Encyclopedia of Type Strains, Phase IV (KMG-IV): sequencing the most valuable type-strain genomes for metagenomic binning, comparative biology and taxonomic classification.</title>
        <authorList>
            <person name="Goeker M."/>
        </authorList>
    </citation>
    <scope>NUCLEOTIDE SEQUENCE [LARGE SCALE GENOMIC DNA]</scope>
    <source>
        <strain evidence="2 3">DSM 24032</strain>
    </source>
</reference>
<dbReference type="InParanoid" id="A0A395JEH7"/>
<organism evidence="2 3">
    <name type="scientific">Arenicella xantha</name>
    <dbReference type="NCBI Taxonomy" id="644221"/>
    <lineage>
        <taxon>Bacteria</taxon>
        <taxon>Pseudomonadati</taxon>
        <taxon>Pseudomonadota</taxon>
        <taxon>Gammaproteobacteria</taxon>
        <taxon>Arenicellales</taxon>
        <taxon>Arenicellaceae</taxon>
        <taxon>Arenicella</taxon>
    </lineage>
</organism>
<dbReference type="Proteomes" id="UP000253083">
    <property type="component" value="Unassembled WGS sequence"/>
</dbReference>
<feature type="chain" id="PRO_5017466951" description="Lipoprotein" evidence="1">
    <location>
        <begin position="22"/>
        <end position="129"/>
    </location>
</feature>
<dbReference type="RefSeq" id="WP_113956036.1">
    <property type="nucleotide sequence ID" value="NZ_QNRT01000015.1"/>
</dbReference>
<keyword evidence="3" id="KW-1185">Reference proteome</keyword>